<keyword evidence="7 13" id="KW-0256">Endoplasmic reticulum</keyword>
<evidence type="ECO:0000256" key="11">
    <source>
        <dbReference type="ARBA" id="ARBA00023242"/>
    </source>
</evidence>
<dbReference type="PANTHER" id="PTHR28012">
    <property type="entry name" value="NUCLEAR FUSION PROTEIN KAR5"/>
    <property type="match status" value="1"/>
</dbReference>
<dbReference type="EMBL" id="KV453841">
    <property type="protein sequence ID" value="ODV92674.1"/>
    <property type="molecule type" value="Genomic_DNA"/>
</dbReference>
<dbReference type="OrthoDB" id="5311848at2759"/>
<evidence type="ECO:0000313" key="15">
    <source>
        <dbReference type="Proteomes" id="UP000095023"/>
    </source>
</evidence>
<feature type="transmembrane region" description="Helical" evidence="13">
    <location>
        <begin position="269"/>
        <end position="290"/>
    </location>
</feature>
<dbReference type="Pfam" id="PF04163">
    <property type="entry name" value="Tht1"/>
    <property type="match status" value="1"/>
</dbReference>
<evidence type="ECO:0000256" key="12">
    <source>
        <dbReference type="ARBA" id="ARBA00031468"/>
    </source>
</evidence>
<keyword evidence="5 13" id="KW-0812">Transmembrane</keyword>
<evidence type="ECO:0000256" key="13">
    <source>
        <dbReference type="RuleBase" id="RU368082"/>
    </source>
</evidence>
<comment type="function">
    <text evidence="1 13">Required for nuclear membrane fusion during karyogamy.</text>
</comment>
<dbReference type="InterPro" id="IPR007292">
    <property type="entry name" value="Nuclear_fusion_Kar5"/>
</dbReference>
<organism evidence="14 15">
    <name type="scientific">Tortispora caseinolytica NRRL Y-17796</name>
    <dbReference type="NCBI Taxonomy" id="767744"/>
    <lineage>
        <taxon>Eukaryota</taxon>
        <taxon>Fungi</taxon>
        <taxon>Dikarya</taxon>
        <taxon>Ascomycota</taxon>
        <taxon>Saccharomycotina</taxon>
        <taxon>Trigonopsidomycetes</taxon>
        <taxon>Trigonopsidales</taxon>
        <taxon>Trigonopsidaceae</taxon>
        <taxon>Tortispora</taxon>
    </lineage>
</organism>
<evidence type="ECO:0000256" key="4">
    <source>
        <dbReference type="ARBA" id="ARBA00022459"/>
    </source>
</evidence>
<dbReference type="GO" id="GO:0000742">
    <property type="term" value="P:karyogamy involved in conjugation with cellular fusion"/>
    <property type="evidence" value="ECO:0007669"/>
    <property type="project" value="UniProtKB-UniRule"/>
</dbReference>
<evidence type="ECO:0000256" key="7">
    <source>
        <dbReference type="ARBA" id="ARBA00022824"/>
    </source>
</evidence>
<protein>
    <recommendedName>
        <fullName evidence="3">Nuclear fusion protein KAR5</fullName>
    </recommendedName>
    <alternativeName>
        <fullName evidence="12">Karyogamy protein 5</fullName>
    </alternativeName>
</protein>
<evidence type="ECO:0000256" key="5">
    <source>
        <dbReference type="ARBA" id="ARBA00022692"/>
    </source>
</evidence>
<keyword evidence="8 13" id="KW-1133">Transmembrane helix</keyword>
<keyword evidence="11 13" id="KW-0539">Nucleus</keyword>
<evidence type="ECO:0000256" key="2">
    <source>
        <dbReference type="ARBA" id="ARBA00010473"/>
    </source>
</evidence>
<reference evidence="15" key="1">
    <citation type="submission" date="2016-02" db="EMBL/GenBank/DDBJ databases">
        <title>Comparative genomics of biotechnologically important yeasts.</title>
        <authorList>
            <consortium name="DOE Joint Genome Institute"/>
            <person name="Riley R."/>
            <person name="Haridas S."/>
            <person name="Wolfe K.H."/>
            <person name="Lopes M.R."/>
            <person name="Hittinger C.T."/>
            <person name="Goker M."/>
            <person name="Salamov A."/>
            <person name="Wisecaver J."/>
            <person name="Long T.M."/>
            <person name="Aerts A.L."/>
            <person name="Barry K."/>
            <person name="Choi C."/>
            <person name="Clum A."/>
            <person name="Coughlan A.Y."/>
            <person name="Deshpande S."/>
            <person name="Douglass A.P."/>
            <person name="Hanson S.J."/>
            <person name="Klenk H.-P."/>
            <person name="Labutti K."/>
            <person name="Lapidus A."/>
            <person name="Lindquist E."/>
            <person name="Lipzen A."/>
            <person name="Meier-Kolthoff J.P."/>
            <person name="Ohm R.A."/>
            <person name="Otillar R.P."/>
            <person name="Pangilinan J."/>
            <person name="Peng Y."/>
            <person name="Rokas A."/>
            <person name="Rosa C.A."/>
            <person name="Scheuner C."/>
            <person name="Sibirny A.A."/>
            <person name="Slot J.C."/>
            <person name="Stielow J.B."/>
            <person name="Sun H."/>
            <person name="Kurtzman C.P."/>
            <person name="Blackwell M."/>
            <person name="Jeffries T.W."/>
            <person name="Grigoriev I.V."/>
        </authorList>
    </citation>
    <scope>NUCLEOTIDE SEQUENCE [LARGE SCALE GENOMIC DNA]</scope>
    <source>
        <strain evidence="15">NRRL Y-17796</strain>
    </source>
</reference>
<keyword evidence="10" id="KW-0325">Glycoprotein</keyword>
<keyword evidence="9 13" id="KW-0472">Membrane</keyword>
<dbReference type="AlphaFoldDB" id="A0A1E4TLQ0"/>
<evidence type="ECO:0000256" key="9">
    <source>
        <dbReference type="ARBA" id="ARBA00023136"/>
    </source>
</evidence>
<feature type="transmembrane region" description="Helical" evidence="13">
    <location>
        <begin position="302"/>
        <end position="320"/>
    </location>
</feature>
<accession>A0A1E4TLQ0</accession>
<evidence type="ECO:0000313" key="14">
    <source>
        <dbReference type="EMBL" id="ODV92674.1"/>
    </source>
</evidence>
<dbReference type="GO" id="GO:0048288">
    <property type="term" value="P:nuclear membrane fusion involved in karyogamy"/>
    <property type="evidence" value="ECO:0007669"/>
    <property type="project" value="UniProtKB-UniRule"/>
</dbReference>
<proteinExistence type="inferred from homology"/>
<evidence type="ECO:0000256" key="8">
    <source>
        <dbReference type="ARBA" id="ARBA00022989"/>
    </source>
</evidence>
<sequence length="376" mass="42024">MELLNALDVQSTCMQDALLSTPYACTDDPAAQSLAAIKLALCELQIPQASLPKHCNDEIDIQNCLAVFKSVPQWWTSYSANLNSLNGLCIRNLPFSQARTSYDALRNITQYLLNLQSLIDQLSLEQSVLVNSSTHLIADSSSALQLSDESRSSAETVAELLHQSQEIAQSLTQQLLAAQNSQNAVLDHLQSLASALEQVNVDSQLQITRLATVASAFEQTLGRLSQVTSLYEPLRTEFAQFSEEVADLSFKLSSFSRLIASVSRFTHTLFRALSSLLNHLKGVYYLLFLFLYSWKYPTARRAYFAVTACAAYYAVTLLWLDLPFEAAFAPPLAALVWIRFKQNTPDEHTPPVSYDDFLLDTHPALHEDRYSHIYAR</sequence>
<keyword evidence="15" id="KW-1185">Reference proteome</keyword>
<keyword evidence="4 13" id="KW-0415">Karyogamy</keyword>
<comment type="similarity">
    <text evidence="2 13">Belongs to the KAR5 family.</text>
</comment>
<name>A0A1E4TLQ0_9ASCO</name>
<dbReference type="Proteomes" id="UP000095023">
    <property type="component" value="Unassembled WGS sequence"/>
</dbReference>
<evidence type="ECO:0000256" key="10">
    <source>
        <dbReference type="ARBA" id="ARBA00023180"/>
    </source>
</evidence>
<gene>
    <name evidence="14" type="ORF">CANCADRAFT_1268</name>
</gene>
<dbReference type="GO" id="GO:0005789">
    <property type="term" value="C:endoplasmic reticulum membrane"/>
    <property type="evidence" value="ECO:0007669"/>
    <property type="project" value="UniProtKB-SubCell"/>
</dbReference>
<keyword evidence="6 13" id="KW-0732">Signal</keyword>
<comment type="subcellular location">
    <subcellularLocation>
        <location evidence="13">Endoplasmic reticulum membrane</location>
    </subcellularLocation>
    <subcellularLocation>
        <location evidence="13">Nucleus membrane</location>
    </subcellularLocation>
</comment>
<evidence type="ECO:0000256" key="1">
    <source>
        <dbReference type="ARBA" id="ARBA00003389"/>
    </source>
</evidence>
<evidence type="ECO:0000256" key="6">
    <source>
        <dbReference type="ARBA" id="ARBA00022729"/>
    </source>
</evidence>
<evidence type="ECO:0000256" key="3">
    <source>
        <dbReference type="ARBA" id="ARBA00021601"/>
    </source>
</evidence>
<dbReference type="GO" id="GO:0031965">
    <property type="term" value="C:nuclear membrane"/>
    <property type="evidence" value="ECO:0007669"/>
    <property type="project" value="UniProtKB-SubCell"/>
</dbReference>
<dbReference type="PANTHER" id="PTHR28012:SF1">
    <property type="entry name" value="NUCLEAR FUSION PROTEIN KAR5"/>
    <property type="match status" value="1"/>
</dbReference>